<accession>A0A3N4PJ90</accession>
<name>A0A3N4PJ90_9GAMM</name>
<sequence length="97" mass="11089">MMLPIPDFVWRDVVAPALFLWLLCRYPWLTLAATLVVSGLMALLLLPAELYPVLLSLGLIGTGLGVLAHYTQQRQAMRRRQARAPRTYTRPHDEFRT</sequence>
<comment type="caution">
    <text evidence="3">The sequence shown here is derived from an EMBL/GenBank/DDBJ whole genome shotgun (WGS) entry which is preliminary data.</text>
</comment>
<keyword evidence="4" id="KW-1185">Reference proteome</keyword>
<evidence type="ECO:0000313" key="4">
    <source>
        <dbReference type="Proteomes" id="UP000281332"/>
    </source>
</evidence>
<dbReference type="RefSeq" id="WP_123799337.1">
    <property type="nucleotide sequence ID" value="NZ_RMVG01000002.1"/>
</dbReference>
<keyword evidence="2" id="KW-0812">Transmembrane</keyword>
<dbReference type="Proteomes" id="UP000281332">
    <property type="component" value="Unassembled WGS sequence"/>
</dbReference>
<organism evidence="3 4">
    <name type="scientific">Candidatus Pantoea deserta</name>
    <dbReference type="NCBI Taxonomy" id="1869313"/>
    <lineage>
        <taxon>Bacteria</taxon>
        <taxon>Pseudomonadati</taxon>
        <taxon>Pseudomonadota</taxon>
        <taxon>Gammaproteobacteria</taxon>
        <taxon>Enterobacterales</taxon>
        <taxon>Erwiniaceae</taxon>
        <taxon>Pantoea</taxon>
    </lineage>
</organism>
<feature type="region of interest" description="Disordered" evidence="1">
    <location>
        <begin position="78"/>
        <end position="97"/>
    </location>
</feature>
<gene>
    <name evidence="3" type="ORF">BBB56_04910</name>
</gene>
<protein>
    <submittedName>
        <fullName evidence="3">Uncharacterized protein</fullName>
    </submittedName>
</protein>
<dbReference type="EMBL" id="RMVG01000002">
    <property type="protein sequence ID" value="RPE03820.1"/>
    <property type="molecule type" value="Genomic_DNA"/>
</dbReference>
<evidence type="ECO:0000256" key="2">
    <source>
        <dbReference type="SAM" id="Phobius"/>
    </source>
</evidence>
<proteinExistence type="predicted"/>
<reference evidence="3 4" key="1">
    <citation type="submission" date="2018-11" db="EMBL/GenBank/DDBJ databases">
        <title>Whole genome sequencing of Pantoea sp. RIT388.</title>
        <authorList>
            <person name="Gan H.M."/>
            <person name="Hudson A.O."/>
        </authorList>
    </citation>
    <scope>NUCLEOTIDE SEQUENCE [LARGE SCALE GENOMIC DNA]</scope>
    <source>
        <strain evidence="3 4">RIT388</strain>
    </source>
</reference>
<keyword evidence="2" id="KW-1133">Transmembrane helix</keyword>
<feature type="transmembrane region" description="Helical" evidence="2">
    <location>
        <begin position="48"/>
        <end position="70"/>
    </location>
</feature>
<evidence type="ECO:0000313" key="3">
    <source>
        <dbReference type="EMBL" id="RPE03820.1"/>
    </source>
</evidence>
<evidence type="ECO:0000256" key="1">
    <source>
        <dbReference type="SAM" id="MobiDB-lite"/>
    </source>
</evidence>
<keyword evidence="2" id="KW-0472">Membrane</keyword>
<dbReference type="AlphaFoldDB" id="A0A3N4PJ90"/>